<dbReference type="PROSITE" id="PS51170">
    <property type="entry name" value="CW"/>
    <property type="match status" value="2"/>
</dbReference>
<feature type="region of interest" description="Disordered" evidence="3">
    <location>
        <begin position="178"/>
        <end position="252"/>
    </location>
</feature>
<reference evidence="4" key="1">
    <citation type="journal article" date="2021" name="PeerJ">
        <title>Extensive microbial diversity within the chicken gut microbiome revealed by metagenomics and culture.</title>
        <authorList>
            <person name="Gilroy R."/>
            <person name="Ravi A."/>
            <person name="Getino M."/>
            <person name="Pursley I."/>
            <person name="Horton D.L."/>
            <person name="Alikhan N.F."/>
            <person name="Baker D."/>
            <person name="Gharbi K."/>
            <person name="Hall N."/>
            <person name="Watson M."/>
            <person name="Adriaenssens E.M."/>
            <person name="Foster-Nyarko E."/>
            <person name="Jarju S."/>
            <person name="Secka A."/>
            <person name="Antonio M."/>
            <person name="Oren A."/>
            <person name="Chaudhuri R.R."/>
            <person name="La Ragione R."/>
            <person name="Hildebrand F."/>
            <person name="Pallen M.J."/>
        </authorList>
    </citation>
    <scope>NUCLEOTIDE SEQUENCE</scope>
    <source>
        <strain evidence="4">USAMLcec2-132</strain>
    </source>
</reference>
<dbReference type="Pfam" id="PF19085">
    <property type="entry name" value="Choline_bind_2"/>
    <property type="match status" value="1"/>
</dbReference>
<evidence type="ECO:0000313" key="5">
    <source>
        <dbReference type="Proteomes" id="UP000823891"/>
    </source>
</evidence>
<dbReference type="Proteomes" id="UP000823891">
    <property type="component" value="Unassembled WGS sequence"/>
</dbReference>
<accession>A0A9D2NFS1</accession>
<feature type="repeat" description="Cell wall-binding" evidence="2">
    <location>
        <begin position="297"/>
        <end position="316"/>
    </location>
</feature>
<evidence type="ECO:0008006" key="6">
    <source>
        <dbReference type="Google" id="ProtNLM"/>
    </source>
</evidence>
<keyword evidence="1" id="KW-0677">Repeat</keyword>
<evidence type="ECO:0000256" key="3">
    <source>
        <dbReference type="SAM" id="MobiDB-lite"/>
    </source>
</evidence>
<evidence type="ECO:0000313" key="4">
    <source>
        <dbReference type="EMBL" id="HJC24686.1"/>
    </source>
</evidence>
<evidence type="ECO:0000256" key="2">
    <source>
        <dbReference type="PROSITE-ProRule" id="PRU00591"/>
    </source>
</evidence>
<sequence length="336" mass="37543">MYSTLCQLRVWIQDGMKTEKRGCMMRRGRRRAGVFRAAAFSLIWGLALSAGITAWAETDEYEEYEDEYEENAYAAIDSVTLEVYSDIRAGDMYGDVEVSGDEDGYTVDKVELVNEPKMGWEAGDRPKVQVTLEAGTAYYFSSGFSRSDIILEGDEGSVSSIQKKSSTLWVTITLEALDEEDEEEADEDDSKTQDNWSKAQTGSGTVSASDDSDPSYGPGSSGTEDDWEEDAWEDEDSEDADWQSSGMSGSESRTYRGAWLYDGVGWWYCYAEGGYPANGWLLIDDCWYYFDGAGYMATGWIFWNGQWYFCSENGDMLADTVTPDGYYVGADGAWKA</sequence>
<dbReference type="AlphaFoldDB" id="A0A9D2NFS1"/>
<gene>
    <name evidence="4" type="ORF">H9761_13435</name>
</gene>
<reference evidence="4" key="2">
    <citation type="submission" date="2021-04" db="EMBL/GenBank/DDBJ databases">
        <authorList>
            <person name="Gilroy R."/>
        </authorList>
    </citation>
    <scope>NUCLEOTIDE SEQUENCE</scope>
    <source>
        <strain evidence="4">USAMLcec2-132</strain>
    </source>
</reference>
<organism evidence="4 5">
    <name type="scientific">Candidatus Eisenbergiella merdavium</name>
    <dbReference type="NCBI Taxonomy" id="2838551"/>
    <lineage>
        <taxon>Bacteria</taxon>
        <taxon>Bacillati</taxon>
        <taxon>Bacillota</taxon>
        <taxon>Clostridia</taxon>
        <taxon>Lachnospirales</taxon>
        <taxon>Lachnospiraceae</taxon>
        <taxon>Eisenbergiella</taxon>
    </lineage>
</organism>
<feature type="compositionally biased region" description="Acidic residues" evidence="3">
    <location>
        <begin position="178"/>
        <end position="189"/>
    </location>
</feature>
<dbReference type="Pfam" id="PF01473">
    <property type="entry name" value="Choline_bind_1"/>
    <property type="match status" value="1"/>
</dbReference>
<name>A0A9D2NFS1_9FIRM</name>
<dbReference type="EMBL" id="DWWS01000046">
    <property type="protein sequence ID" value="HJC24686.1"/>
    <property type="molecule type" value="Genomic_DNA"/>
</dbReference>
<feature type="compositionally biased region" description="Polar residues" evidence="3">
    <location>
        <begin position="193"/>
        <end position="206"/>
    </location>
</feature>
<dbReference type="InterPro" id="IPR018337">
    <property type="entry name" value="Cell_wall/Cho-bd_repeat"/>
</dbReference>
<feature type="repeat" description="Cell wall-binding" evidence="2">
    <location>
        <begin position="277"/>
        <end position="296"/>
    </location>
</feature>
<evidence type="ECO:0000256" key="1">
    <source>
        <dbReference type="ARBA" id="ARBA00022737"/>
    </source>
</evidence>
<dbReference type="SUPFAM" id="SSF69360">
    <property type="entry name" value="Cell wall binding repeat"/>
    <property type="match status" value="1"/>
</dbReference>
<comment type="caution">
    <text evidence="4">The sequence shown here is derived from an EMBL/GenBank/DDBJ whole genome shotgun (WGS) entry which is preliminary data.</text>
</comment>
<protein>
    <recommendedName>
        <fullName evidence="6">Cell wall-binding repeat protein</fullName>
    </recommendedName>
</protein>
<feature type="compositionally biased region" description="Acidic residues" evidence="3">
    <location>
        <begin position="223"/>
        <end position="241"/>
    </location>
</feature>
<dbReference type="Gene3D" id="2.10.270.10">
    <property type="entry name" value="Cholin Binding"/>
    <property type="match status" value="1"/>
</dbReference>
<proteinExistence type="predicted"/>
<feature type="compositionally biased region" description="Polar residues" evidence="3">
    <location>
        <begin position="243"/>
        <end position="252"/>
    </location>
</feature>